<dbReference type="InterPro" id="IPR036412">
    <property type="entry name" value="HAD-like_sf"/>
</dbReference>
<proteinExistence type="predicted"/>
<dbReference type="SUPFAM" id="SSF56784">
    <property type="entry name" value="HAD-like"/>
    <property type="match status" value="1"/>
</dbReference>
<dbReference type="GO" id="GO:0050308">
    <property type="term" value="F:sugar-phosphatase activity"/>
    <property type="evidence" value="ECO:0007669"/>
    <property type="project" value="TreeGrafter"/>
</dbReference>
<sequence>MERKESMDYNNIAEALQTFRTEKAYRHAPFRSCFFDMDGVLFDSMPAHARSWVEAAGEYGIAAEPLDFYRWEGQKGSDTIKILFERGYGRQPTEKEIADMYGRKSQLFALYNSGNVIDDAPALVSDVCRQGLRIMLVTGSSQTDILQRLQRGYGDSFGPANMVTGADVHRGKPHPEPYLKALECVGMSPSEAFVVENAPLGVRAAVDAGIFTIAVNTGCLPDADLWDASASLVLPSMAVLRSLLGALLAESRTSMA</sequence>
<protein>
    <submittedName>
        <fullName evidence="1">HAD family hydrolase</fullName>
    </submittedName>
</protein>
<comment type="caution">
    <text evidence="1">The sequence shown here is derived from an EMBL/GenBank/DDBJ whole genome shotgun (WGS) entry which is preliminary data.</text>
</comment>
<organism evidence="1 2">
    <name type="scientific">Porphyromonas gulae</name>
    <dbReference type="NCBI Taxonomy" id="111105"/>
    <lineage>
        <taxon>Bacteria</taxon>
        <taxon>Pseudomonadati</taxon>
        <taxon>Bacteroidota</taxon>
        <taxon>Bacteroidia</taxon>
        <taxon>Bacteroidales</taxon>
        <taxon>Porphyromonadaceae</taxon>
        <taxon>Porphyromonas</taxon>
    </lineage>
</organism>
<dbReference type="InterPro" id="IPR023214">
    <property type="entry name" value="HAD_sf"/>
</dbReference>
<dbReference type="Gene3D" id="1.10.150.240">
    <property type="entry name" value="Putative phosphatase, domain 2"/>
    <property type="match status" value="1"/>
</dbReference>
<dbReference type="NCBIfam" id="TIGR01509">
    <property type="entry name" value="HAD-SF-IA-v3"/>
    <property type="match status" value="1"/>
</dbReference>
<dbReference type="SFLD" id="SFLDG01129">
    <property type="entry name" value="C1.5:_HAD__Beta-PGM__Phosphata"/>
    <property type="match status" value="1"/>
</dbReference>
<dbReference type="SFLD" id="SFLDG01135">
    <property type="entry name" value="C1.5.6:_HAD__Beta-PGM__Phospha"/>
    <property type="match status" value="1"/>
</dbReference>
<name>A0A0A2F2Y0_9PORP</name>
<reference evidence="1 2" key="1">
    <citation type="submission" date="2014-08" db="EMBL/GenBank/DDBJ databases">
        <title>Porphyromonas gulae strain:COT-052_OH3439 Genome sequencing.</title>
        <authorList>
            <person name="Wallis C."/>
            <person name="Deusch O."/>
            <person name="O'Flynn C."/>
            <person name="Davis I."/>
            <person name="Jospin G."/>
            <person name="Darling A.E."/>
            <person name="Coil D.A."/>
            <person name="Alexiev A."/>
            <person name="Horsfall A."/>
            <person name="Kirkwood N."/>
            <person name="Harris S."/>
            <person name="Eisen J.A."/>
        </authorList>
    </citation>
    <scope>NUCLEOTIDE SEQUENCE [LARGE SCALE GENOMIC DNA]</scope>
    <source>
        <strain evidence="2">COT-052 OH3439</strain>
    </source>
</reference>
<keyword evidence="1" id="KW-0378">Hydrolase</keyword>
<gene>
    <name evidence="1" type="ORF">HR15_09785</name>
</gene>
<dbReference type="AlphaFoldDB" id="A0A0A2F2Y0"/>
<dbReference type="PANTHER" id="PTHR43481">
    <property type="entry name" value="FRUCTOSE-1-PHOSPHATE PHOSPHATASE"/>
    <property type="match status" value="1"/>
</dbReference>
<dbReference type="InterPro" id="IPR051806">
    <property type="entry name" value="HAD-like_SPP"/>
</dbReference>
<dbReference type="InterPro" id="IPR006439">
    <property type="entry name" value="HAD-SF_hydro_IA"/>
</dbReference>
<dbReference type="Gene3D" id="3.40.50.1000">
    <property type="entry name" value="HAD superfamily/HAD-like"/>
    <property type="match status" value="1"/>
</dbReference>
<dbReference type="PANTHER" id="PTHR43481:SF4">
    <property type="entry name" value="GLYCEROL-1-PHOSPHATE PHOSPHOHYDROLASE 1-RELATED"/>
    <property type="match status" value="1"/>
</dbReference>
<dbReference type="RefSeq" id="WP_039426159.1">
    <property type="nucleotide sequence ID" value="NZ_JRAK01000129.1"/>
</dbReference>
<dbReference type="SFLD" id="SFLDS00003">
    <property type="entry name" value="Haloacid_Dehalogenase"/>
    <property type="match status" value="1"/>
</dbReference>
<dbReference type="Pfam" id="PF00702">
    <property type="entry name" value="Hydrolase"/>
    <property type="match status" value="1"/>
</dbReference>
<dbReference type="Proteomes" id="UP000030146">
    <property type="component" value="Unassembled WGS sequence"/>
</dbReference>
<keyword evidence="2" id="KW-1185">Reference proteome</keyword>
<dbReference type="InterPro" id="IPR023198">
    <property type="entry name" value="PGP-like_dom2"/>
</dbReference>
<evidence type="ECO:0000313" key="2">
    <source>
        <dbReference type="Proteomes" id="UP000030146"/>
    </source>
</evidence>
<dbReference type="EMBL" id="JRAK01000129">
    <property type="protein sequence ID" value="KGN85376.1"/>
    <property type="molecule type" value="Genomic_DNA"/>
</dbReference>
<accession>A0A0A2F2Y0</accession>
<evidence type="ECO:0000313" key="1">
    <source>
        <dbReference type="EMBL" id="KGN85376.1"/>
    </source>
</evidence>